<keyword evidence="5 11" id="KW-0812">Transmembrane</keyword>
<dbReference type="GO" id="GO:0005886">
    <property type="term" value="C:plasma membrane"/>
    <property type="evidence" value="ECO:0007669"/>
    <property type="project" value="UniProtKB-SubCell"/>
</dbReference>
<dbReference type="InterPro" id="IPR006201">
    <property type="entry name" value="Neur_channel"/>
</dbReference>
<dbReference type="GO" id="GO:0005230">
    <property type="term" value="F:extracellular ligand-gated monoatomic ion channel activity"/>
    <property type="evidence" value="ECO:0007669"/>
    <property type="project" value="InterPro"/>
</dbReference>
<proteinExistence type="inferred from homology"/>
<evidence type="ECO:0000256" key="1">
    <source>
        <dbReference type="ARBA" id="ARBA00004141"/>
    </source>
</evidence>
<evidence type="ECO:0000313" key="15">
    <source>
        <dbReference type="RefSeq" id="XP_031567630.1"/>
    </source>
</evidence>
<dbReference type="Proteomes" id="UP000515163">
    <property type="component" value="Unplaced"/>
</dbReference>
<dbReference type="PANTHER" id="PTHR18945">
    <property type="entry name" value="NEUROTRANSMITTER GATED ION CHANNEL"/>
    <property type="match status" value="1"/>
</dbReference>
<keyword evidence="14" id="KW-1185">Reference proteome</keyword>
<feature type="domain" description="Neurotransmitter-gated ion-channel transmembrane" evidence="13">
    <location>
        <begin position="227"/>
        <end position="303"/>
    </location>
</feature>
<keyword evidence="10 11" id="KW-0407">Ion channel</keyword>
<evidence type="ECO:0000256" key="5">
    <source>
        <dbReference type="ARBA" id="ARBA00022692"/>
    </source>
</evidence>
<dbReference type="PROSITE" id="PS00236">
    <property type="entry name" value="NEUROTR_ION_CHANNEL"/>
    <property type="match status" value="1"/>
</dbReference>
<keyword evidence="7 11" id="KW-1133">Transmembrane helix</keyword>
<evidence type="ECO:0000313" key="14">
    <source>
        <dbReference type="Proteomes" id="UP000515163"/>
    </source>
</evidence>
<accession>A0A6P8ILZ3</accession>
<dbReference type="CDD" id="cd19049">
    <property type="entry name" value="LGIC_TM_anion"/>
    <property type="match status" value="1"/>
</dbReference>
<dbReference type="KEGG" id="aten:116302472"/>
<feature type="transmembrane region" description="Helical" evidence="11">
    <location>
        <begin position="374"/>
        <end position="393"/>
    </location>
</feature>
<evidence type="ECO:0000256" key="8">
    <source>
        <dbReference type="ARBA" id="ARBA00023065"/>
    </source>
</evidence>
<dbReference type="PRINTS" id="PR00252">
    <property type="entry name" value="NRIONCHANNEL"/>
</dbReference>
<keyword evidence="9 11" id="KW-0472">Membrane</keyword>
<reference evidence="15" key="1">
    <citation type="submission" date="2025-08" db="UniProtKB">
        <authorList>
            <consortium name="RefSeq"/>
        </authorList>
    </citation>
    <scope>IDENTIFICATION</scope>
    <source>
        <tissue evidence="15">Tentacle</tissue>
    </source>
</reference>
<evidence type="ECO:0000256" key="11">
    <source>
        <dbReference type="RuleBase" id="RU000687"/>
    </source>
</evidence>
<name>A0A6P8ILZ3_ACTTE</name>
<dbReference type="InterPro" id="IPR038050">
    <property type="entry name" value="Neuro_actylchol_rec"/>
</dbReference>
<feature type="transmembrane region" description="Helical" evidence="11">
    <location>
        <begin position="250"/>
        <end position="268"/>
    </location>
</feature>
<keyword evidence="8 11" id="KW-0406">Ion transport</keyword>
<keyword evidence="3 11" id="KW-0813">Transport</keyword>
<comment type="subcellular location">
    <subcellularLocation>
        <location evidence="2">Cell membrane</location>
    </subcellularLocation>
    <subcellularLocation>
        <location evidence="1">Membrane</location>
        <topology evidence="1">Multi-pass membrane protein</topology>
    </subcellularLocation>
</comment>
<dbReference type="FunFam" id="2.70.170.10:FF:000045">
    <property type="entry name" value="Predicted protein"/>
    <property type="match status" value="1"/>
</dbReference>
<protein>
    <submittedName>
        <fullName evidence="15">Glycine receptor subunit alpha-1-like</fullName>
    </submittedName>
</protein>
<dbReference type="PRINTS" id="PR00253">
    <property type="entry name" value="GABAARECEPTR"/>
</dbReference>
<gene>
    <name evidence="15" type="primary">LOC116302472</name>
</gene>
<evidence type="ECO:0000259" key="13">
    <source>
        <dbReference type="Pfam" id="PF02932"/>
    </source>
</evidence>
<evidence type="ECO:0000256" key="9">
    <source>
        <dbReference type="ARBA" id="ARBA00023136"/>
    </source>
</evidence>
<keyword evidence="6" id="KW-0732">Signal</keyword>
<evidence type="ECO:0000256" key="7">
    <source>
        <dbReference type="ARBA" id="ARBA00022989"/>
    </source>
</evidence>
<evidence type="ECO:0000256" key="10">
    <source>
        <dbReference type="ARBA" id="ARBA00023303"/>
    </source>
</evidence>
<dbReference type="InterPro" id="IPR006202">
    <property type="entry name" value="Neur_chan_lig-bd"/>
</dbReference>
<dbReference type="InterPro" id="IPR036734">
    <property type="entry name" value="Neur_chan_lig-bd_sf"/>
</dbReference>
<sequence length="396" mass="44971">MVIYQDPIASLTLFCVDYVHGYDVRSSSAGAAVAVDVEAYVFSMGSFDEQKMEFSMDMFFRQRWTERRLCYQARPGKGPNQRLVINPVLVSNVWRPDIFFKNSKIARFHDVPNSNVMYAISPNGDVLLSVRITTTLGCQMDFRRFPFDVQHCDFQIGSYGNTEDDVIIRWRGEKGVIIADSVEVLQYTISNITTSNAKVVYNTGTFSEPKTVFVFSRRLMYYMFGYYVPAVLICVLSWISLWIDPRSVPARVSLGIITILAMGSFLHGSSGPKVSYATALDIYIITCYVFVFASLLEYAMVHYGLTCCEKLGIVEKNTVFTNTEVDQNGNVRDENSTSISMATIGSNTGPSLNKRFQQCKLSYFKFNAFSLEKYARIGLPVAFVLFNFGYWLYYYA</sequence>
<organism evidence="14 15">
    <name type="scientific">Actinia tenebrosa</name>
    <name type="common">Australian red waratah sea anemone</name>
    <dbReference type="NCBI Taxonomy" id="6105"/>
    <lineage>
        <taxon>Eukaryota</taxon>
        <taxon>Metazoa</taxon>
        <taxon>Cnidaria</taxon>
        <taxon>Anthozoa</taxon>
        <taxon>Hexacorallia</taxon>
        <taxon>Actiniaria</taxon>
        <taxon>Actiniidae</taxon>
        <taxon>Actinia</taxon>
    </lineage>
</organism>
<evidence type="ECO:0000256" key="6">
    <source>
        <dbReference type="ARBA" id="ARBA00022729"/>
    </source>
</evidence>
<evidence type="ECO:0000256" key="2">
    <source>
        <dbReference type="ARBA" id="ARBA00004236"/>
    </source>
</evidence>
<dbReference type="InParanoid" id="A0A6P8ILZ3"/>
<feature type="domain" description="Neurotransmitter-gated ion-channel ligand-binding" evidence="12">
    <location>
        <begin position="22"/>
        <end position="218"/>
    </location>
</feature>
<keyword evidence="4" id="KW-1003">Cell membrane</keyword>
<dbReference type="Gene3D" id="1.20.58.390">
    <property type="entry name" value="Neurotransmitter-gated ion-channel transmembrane domain"/>
    <property type="match status" value="1"/>
</dbReference>
<dbReference type="SUPFAM" id="SSF63712">
    <property type="entry name" value="Nicotinic receptor ligand binding domain-like"/>
    <property type="match status" value="1"/>
</dbReference>
<dbReference type="GeneID" id="116302472"/>
<comment type="similarity">
    <text evidence="11">Belongs to the ligand-gated ion channel (TC 1.A.9) family.</text>
</comment>
<feature type="transmembrane region" description="Helical" evidence="11">
    <location>
        <begin position="274"/>
        <end position="296"/>
    </location>
</feature>
<dbReference type="Gene3D" id="2.70.170.10">
    <property type="entry name" value="Neurotransmitter-gated ion-channel ligand-binding domain"/>
    <property type="match status" value="1"/>
</dbReference>
<dbReference type="InterPro" id="IPR006029">
    <property type="entry name" value="Neurotrans-gated_channel_TM"/>
</dbReference>
<dbReference type="CDD" id="cd18990">
    <property type="entry name" value="LGIC_ECD_GABAAR"/>
    <property type="match status" value="1"/>
</dbReference>
<dbReference type="SUPFAM" id="SSF90112">
    <property type="entry name" value="Neurotransmitter-gated ion-channel transmembrane pore"/>
    <property type="match status" value="1"/>
</dbReference>
<dbReference type="AlphaFoldDB" id="A0A6P8ILZ3"/>
<dbReference type="OrthoDB" id="407674at2759"/>
<dbReference type="InterPro" id="IPR036719">
    <property type="entry name" value="Neuro-gated_channel_TM_sf"/>
</dbReference>
<dbReference type="InterPro" id="IPR018000">
    <property type="entry name" value="Neurotransmitter_ion_chnl_CS"/>
</dbReference>
<dbReference type="Pfam" id="PF02931">
    <property type="entry name" value="Neur_chan_LBD"/>
    <property type="match status" value="1"/>
</dbReference>
<dbReference type="Pfam" id="PF02932">
    <property type="entry name" value="Neur_chan_memb"/>
    <property type="match status" value="1"/>
</dbReference>
<dbReference type="InterPro" id="IPR006028">
    <property type="entry name" value="GABAA/Glycine_rcpt"/>
</dbReference>
<evidence type="ECO:0000259" key="12">
    <source>
        <dbReference type="Pfam" id="PF02931"/>
    </source>
</evidence>
<dbReference type="RefSeq" id="XP_031567630.1">
    <property type="nucleotide sequence ID" value="XM_031711770.1"/>
</dbReference>
<feature type="transmembrane region" description="Helical" evidence="11">
    <location>
        <begin position="219"/>
        <end position="243"/>
    </location>
</feature>
<evidence type="ECO:0000256" key="3">
    <source>
        <dbReference type="ARBA" id="ARBA00022448"/>
    </source>
</evidence>
<dbReference type="GO" id="GO:0004888">
    <property type="term" value="F:transmembrane signaling receptor activity"/>
    <property type="evidence" value="ECO:0007669"/>
    <property type="project" value="InterPro"/>
</dbReference>
<evidence type="ECO:0000256" key="4">
    <source>
        <dbReference type="ARBA" id="ARBA00022475"/>
    </source>
</evidence>